<evidence type="ECO:0000259" key="5">
    <source>
        <dbReference type="PROSITE" id="PS51036"/>
    </source>
</evidence>
<dbReference type="PROSITE" id="PS51036">
    <property type="entry name" value="ZF_A20"/>
    <property type="match status" value="1"/>
</dbReference>
<dbReference type="Pfam" id="PF01754">
    <property type="entry name" value="zf-A20"/>
    <property type="match status" value="1"/>
</dbReference>
<evidence type="ECO:0000256" key="1">
    <source>
        <dbReference type="ARBA" id="ARBA00022723"/>
    </source>
</evidence>
<dbReference type="Pfam" id="PF18151">
    <property type="entry name" value="DUF5601"/>
    <property type="match status" value="1"/>
</dbReference>
<evidence type="ECO:0000256" key="3">
    <source>
        <dbReference type="ARBA" id="ARBA00022833"/>
    </source>
</evidence>
<dbReference type="InterPro" id="IPR041545">
    <property type="entry name" value="DUF5601"/>
</dbReference>
<reference evidence="7 8" key="1">
    <citation type="submission" date="2023-09" db="EMBL/GenBank/DDBJ databases">
        <title>Genomes of two closely related lineages of the louse Polyplax serrata with different host specificities.</title>
        <authorList>
            <person name="Martinu J."/>
            <person name="Tarabai H."/>
            <person name="Stefka J."/>
            <person name="Hypsa V."/>
        </authorList>
    </citation>
    <scope>NUCLEOTIDE SEQUENCE [LARGE SCALE GENOMIC DNA]</scope>
    <source>
        <strain evidence="7">98ZLc_SE</strain>
    </source>
</reference>
<evidence type="ECO:0000313" key="7">
    <source>
        <dbReference type="EMBL" id="KAK6638263.1"/>
    </source>
</evidence>
<dbReference type="PROSITE" id="PS51205">
    <property type="entry name" value="VPS9"/>
    <property type="match status" value="1"/>
</dbReference>
<dbReference type="InterPro" id="IPR003123">
    <property type="entry name" value="VPS9"/>
</dbReference>
<keyword evidence="2" id="KW-0863">Zinc-finger</keyword>
<dbReference type="InterPro" id="IPR045046">
    <property type="entry name" value="Vps9-like"/>
</dbReference>
<protein>
    <recommendedName>
        <fullName evidence="9">Rab5 GDP/GTP exchange factor</fullName>
    </recommendedName>
</protein>
<dbReference type="SMART" id="SM00167">
    <property type="entry name" value="VPS9"/>
    <property type="match status" value="1"/>
</dbReference>
<dbReference type="PANTHER" id="PTHR23101:SF122">
    <property type="entry name" value="RABAPTIN-5-ASSOCIATED EXCHANGE FACTOR FOR RAB5"/>
    <property type="match status" value="1"/>
</dbReference>
<dbReference type="SMART" id="SM00259">
    <property type="entry name" value="ZnF_A20"/>
    <property type="match status" value="1"/>
</dbReference>
<sequence>MYSTKSPSLRVDEKDLKCKNDCGYFGNPVWDGYCSKCHKYLPKKEKESPFVQRKERIEDKKMTGFSKFQEKKAKQDKRPTGTLKKISSLIGKQSNTTTKRSDHVQENYYENPELHRITDEYSQIFDALDKSVFVDVKKQINNVLTCVFKSEKTVDELSEIVQNSYKMFAKRMDASQIYAETNQHEKEVLLDYFEKYSTTCLYDLLFSSPATADEENDLAIQNRIRQLSWVGTKHLDCAIDETNAEVRDLVYNAITDLLGLDSAKATQDKLACVVKCCRSIFVLLQQSVEGPASADEFLPALIFIVLKANPARFKSNVNYITKFCNESRLMAGEGGYYFTNLCCALSFIENLTADSLSMIQEEFDHYMSGDFILPNTWDSGLFMLESMHMMNEHFAAFEDLCTRHENLMANSAGLQNEMLRFQKEVEAATTAVLERTPLEVRPRKPMTNLDYEDPKVKELPSPITPEIVFQEKPETRLKEELTAGCNFFAETLKLSEDMDFSLNESRSMDDLKLKYVNYDIDLSDLSTDNSSVEEDSKCSVIPPVPEQMGRTPNTSGHHLNLNMTTETSLLDSTDSPTSNPWLPSPLKPTQTLFFPNTCDIPSIPCNVGGYQAGQDSMKREECENSVERTGT</sequence>
<comment type="caution">
    <text evidence="7">The sequence shown here is derived from an EMBL/GenBank/DDBJ whole genome shotgun (WGS) entry which is preliminary data.</text>
</comment>
<dbReference type="InterPro" id="IPR037191">
    <property type="entry name" value="VPS9_dom_sf"/>
</dbReference>
<dbReference type="SUPFAM" id="SSF109993">
    <property type="entry name" value="VPS9 domain"/>
    <property type="match status" value="1"/>
</dbReference>
<feature type="domain" description="VPS9" evidence="6">
    <location>
        <begin position="214"/>
        <end position="357"/>
    </location>
</feature>
<dbReference type="PANTHER" id="PTHR23101">
    <property type="entry name" value="RAB GDP/GTP EXCHANGE FACTOR"/>
    <property type="match status" value="1"/>
</dbReference>
<dbReference type="InterPro" id="IPR002653">
    <property type="entry name" value="Znf_A20"/>
</dbReference>
<keyword evidence="3" id="KW-0862">Zinc</keyword>
<evidence type="ECO:0000256" key="2">
    <source>
        <dbReference type="ARBA" id="ARBA00022771"/>
    </source>
</evidence>
<feature type="domain" description="A20-type" evidence="5">
    <location>
        <begin position="12"/>
        <end position="46"/>
    </location>
</feature>
<proteinExistence type="predicted"/>
<dbReference type="Gene3D" id="1.10.246.120">
    <property type="match status" value="1"/>
</dbReference>
<dbReference type="Gene3D" id="1.20.1050.80">
    <property type="entry name" value="VPS9 domain"/>
    <property type="match status" value="1"/>
</dbReference>
<dbReference type="Pfam" id="PF02204">
    <property type="entry name" value="VPS9"/>
    <property type="match status" value="1"/>
</dbReference>
<gene>
    <name evidence="7" type="ORF">RUM44_008692</name>
</gene>
<dbReference type="EMBL" id="JAWJWF010000002">
    <property type="protein sequence ID" value="KAK6638263.1"/>
    <property type="molecule type" value="Genomic_DNA"/>
</dbReference>
<organism evidence="7 8">
    <name type="scientific">Polyplax serrata</name>
    <name type="common">Common mouse louse</name>
    <dbReference type="NCBI Taxonomy" id="468196"/>
    <lineage>
        <taxon>Eukaryota</taxon>
        <taxon>Metazoa</taxon>
        <taxon>Ecdysozoa</taxon>
        <taxon>Arthropoda</taxon>
        <taxon>Hexapoda</taxon>
        <taxon>Insecta</taxon>
        <taxon>Pterygota</taxon>
        <taxon>Neoptera</taxon>
        <taxon>Paraneoptera</taxon>
        <taxon>Psocodea</taxon>
        <taxon>Troctomorpha</taxon>
        <taxon>Phthiraptera</taxon>
        <taxon>Anoplura</taxon>
        <taxon>Polyplacidae</taxon>
        <taxon>Polyplax</taxon>
    </lineage>
</organism>
<dbReference type="Gene3D" id="1.20.5.4770">
    <property type="match status" value="1"/>
</dbReference>
<dbReference type="SUPFAM" id="SSF57716">
    <property type="entry name" value="Glucocorticoid receptor-like (DNA-binding domain)"/>
    <property type="match status" value="1"/>
</dbReference>
<keyword evidence="8" id="KW-1185">Reference proteome</keyword>
<accession>A0ABR1BDU6</accession>
<evidence type="ECO:0008006" key="9">
    <source>
        <dbReference type="Google" id="ProtNLM"/>
    </source>
</evidence>
<name>A0ABR1BDU6_POLSC</name>
<dbReference type="Proteomes" id="UP001359485">
    <property type="component" value="Unassembled WGS sequence"/>
</dbReference>
<evidence type="ECO:0000313" key="8">
    <source>
        <dbReference type="Proteomes" id="UP001359485"/>
    </source>
</evidence>
<evidence type="ECO:0000259" key="6">
    <source>
        <dbReference type="PROSITE" id="PS51205"/>
    </source>
</evidence>
<evidence type="ECO:0000256" key="4">
    <source>
        <dbReference type="SAM" id="MobiDB-lite"/>
    </source>
</evidence>
<keyword evidence="1" id="KW-0479">Metal-binding</keyword>
<feature type="region of interest" description="Disordered" evidence="4">
    <location>
        <begin position="527"/>
        <end position="558"/>
    </location>
</feature>